<evidence type="ECO:0000313" key="4">
    <source>
        <dbReference type="Proteomes" id="UP000095751"/>
    </source>
</evidence>
<dbReference type="InParanoid" id="A0A1E7F4L0"/>
<name>A0A1E7F4L0_9STRA</name>
<evidence type="ECO:0000256" key="1">
    <source>
        <dbReference type="ARBA" id="ARBA00023002"/>
    </source>
</evidence>
<organism evidence="3 4">
    <name type="scientific">Fragilariopsis cylindrus CCMP1102</name>
    <dbReference type="NCBI Taxonomy" id="635003"/>
    <lineage>
        <taxon>Eukaryota</taxon>
        <taxon>Sar</taxon>
        <taxon>Stramenopiles</taxon>
        <taxon>Ochrophyta</taxon>
        <taxon>Bacillariophyta</taxon>
        <taxon>Bacillariophyceae</taxon>
        <taxon>Bacillariophycidae</taxon>
        <taxon>Bacillariales</taxon>
        <taxon>Bacillariaceae</taxon>
        <taxon>Fragilariopsis</taxon>
    </lineage>
</organism>
<dbReference type="KEGG" id="fcy:FRACYDRAFT_242520"/>
<dbReference type="GO" id="GO:0016491">
    <property type="term" value="F:oxidoreductase activity"/>
    <property type="evidence" value="ECO:0007669"/>
    <property type="project" value="UniProtKB-KW"/>
</dbReference>
<proteinExistence type="predicted"/>
<gene>
    <name evidence="3" type="ORF">FRACYDRAFT_242520</name>
</gene>
<evidence type="ECO:0000313" key="3">
    <source>
        <dbReference type="EMBL" id="OEU13121.1"/>
    </source>
</evidence>
<dbReference type="UniPathway" id="UPA00668"/>
<dbReference type="Pfam" id="PF00106">
    <property type="entry name" value="adh_short"/>
    <property type="match status" value="1"/>
</dbReference>
<dbReference type="PRINTS" id="PR00081">
    <property type="entry name" value="GDHRDH"/>
</dbReference>
<dbReference type="PANTHER" id="PTHR43157:SF31">
    <property type="entry name" value="PHOSPHATIDYLINOSITOL-GLYCAN BIOSYNTHESIS CLASS F PROTEIN"/>
    <property type="match status" value="1"/>
</dbReference>
<protein>
    <submittedName>
        <fullName evidence="3">NAD(P)-binding protein</fullName>
    </submittedName>
</protein>
<dbReference type="InterPro" id="IPR002347">
    <property type="entry name" value="SDR_fam"/>
</dbReference>
<keyword evidence="2" id="KW-1133">Transmembrane helix</keyword>
<dbReference type="SUPFAM" id="SSF51735">
    <property type="entry name" value="NAD(P)-binding Rossmann-fold domains"/>
    <property type="match status" value="1"/>
</dbReference>
<keyword evidence="1" id="KW-0560">Oxidoreductase</keyword>
<dbReference type="InterPro" id="IPR036291">
    <property type="entry name" value="NAD(P)-bd_dom_sf"/>
</dbReference>
<dbReference type="GO" id="GO:0015995">
    <property type="term" value="P:chlorophyll biosynthetic process"/>
    <property type="evidence" value="ECO:0007669"/>
    <property type="project" value="UniProtKB-UniPathway"/>
</dbReference>
<dbReference type="PANTHER" id="PTHR43157">
    <property type="entry name" value="PHOSPHATIDYLINOSITOL-GLYCAN BIOSYNTHESIS CLASS F PROTEIN-RELATED"/>
    <property type="match status" value="1"/>
</dbReference>
<evidence type="ECO:0000256" key="2">
    <source>
        <dbReference type="SAM" id="Phobius"/>
    </source>
</evidence>
<reference evidence="3 4" key="1">
    <citation type="submission" date="2016-09" db="EMBL/GenBank/DDBJ databases">
        <title>Extensive genetic diversity and differential bi-allelic expression allows diatom success in the polar Southern Ocean.</title>
        <authorList>
            <consortium name="DOE Joint Genome Institute"/>
            <person name="Mock T."/>
            <person name="Otillar R.P."/>
            <person name="Strauss J."/>
            <person name="Dupont C."/>
            <person name="Frickenhaus S."/>
            <person name="Maumus F."/>
            <person name="Mcmullan M."/>
            <person name="Sanges R."/>
            <person name="Schmutz J."/>
            <person name="Toseland A."/>
            <person name="Valas R."/>
            <person name="Veluchamy A."/>
            <person name="Ward B.J."/>
            <person name="Allen A."/>
            <person name="Barry K."/>
            <person name="Falciatore A."/>
            <person name="Ferrante M."/>
            <person name="Fortunato A.E."/>
            <person name="Gloeckner G."/>
            <person name="Gruber A."/>
            <person name="Hipkin R."/>
            <person name="Janech M."/>
            <person name="Kroth P."/>
            <person name="Leese F."/>
            <person name="Lindquist E."/>
            <person name="Lyon B.R."/>
            <person name="Martin J."/>
            <person name="Mayer C."/>
            <person name="Parker M."/>
            <person name="Quesneville H."/>
            <person name="Raymond J."/>
            <person name="Uhlig C."/>
            <person name="Valentin K.U."/>
            <person name="Worden A.Z."/>
            <person name="Armbrust E.V."/>
            <person name="Bowler C."/>
            <person name="Green B."/>
            <person name="Moulton V."/>
            <person name="Van Oosterhout C."/>
            <person name="Grigoriev I."/>
        </authorList>
    </citation>
    <scope>NUCLEOTIDE SEQUENCE [LARGE SCALE GENOMIC DNA]</scope>
    <source>
        <strain evidence="3 4">CCMP1102</strain>
    </source>
</reference>
<sequence>MANNNRILLRLKDVHAITGSSQGIGLEAATRLIADGHTVYHACRNQERANVALQESGGGIPMICDLNDFHSIRNFAEQLINKSTPNGGGLDVLCLNAGIAPSTKSTVPKLTKDGYEECIGVNHLGHFLLANLLKDHLLKKSSSSSSGNSGRIVITASSVHDPEGPGGAVGGKGGATLGDLSGLGINLTDKNKNNSADAPTMPDGSITYDGGKIYKDSKLCNLLFMREAVKRWGGNNGNGNDNDEDGLTILSFNPGFIPSSGLFRAPREDNWFGATAFTFIAGVIGFAVPIEIGGGRLAYMATVGNTKKSTTTDGIKNGSYFSADVKSKGTTIEDGFDGQTTISVEASNDDIASQLWDISAKIVGV</sequence>
<dbReference type="Gene3D" id="3.40.50.720">
    <property type="entry name" value="NAD(P)-binding Rossmann-like Domain"/>
    <property type="match status" value="1"/>
</dbReference>
<dbReference type="Proteomes" id="UP000095751">
    <property type="component" value="Unassembled WGS sequence"/>
</dbReference>
<keyword evidence="4" id="KW-1185">Reference proteome</keyword>
<accession>A0A1E7F4L0</accession>
<keyword evidence="2" id="KW-0472">Membrane</keyword>
<feature type="transmembrane region" description="Helical" evidence="2">
    <location>
        <begin position="271"/>
        <end position="290"/>
    </location>
</feature>
<dbReference type="FunCoup" id="A0A1E7F4L0">
    <property type="interactions" value="7"/>
</dbReference>
<dbReference type="EMBL" id="KV784362">
    <property type="protein sequence ID" value="OEU13121.1"/>
    <property type="molecule type" value="Genomic_DNA"/>
</dbReference>
<keyword evidence="2" id="KW-0812">Transmembrane</keyword>
<dbReference type="AlphaFoldDB" id="A0A1E7F4L0"/>
<dbReference type="OrthoDB" id="187748at2759"/>